<sequence length="261" mass="27483">MRPQGPASPICRDRARTEDFDDQPLGRTSMISCLRVSLVLGACAIAPLSACVPNSASVLESASAPVPQARPAEGPSPAAVAAIADKNVFTRDREIAAREVAKAADKGTISGSAAIDGLIEKHAAENDIPVELAYGVVRVESRYNPKARGRGVYGLSQIMPSTARSLGFSGSSNDLLDADTNLRYGMKYLKGAWEKAGHDVCRTAMKYKGGHRATRMTRSASSYCSKVKAHMAEIAKRKAAGQATSDISMRKDAAPATSTGS</sequence>
<proteinExistence type="inferred from homology"/>
<dbReference type="Pfam" id="PF01464">
    <property type="entry name" value="SLT"/>
    <property type="match status" value="1"/>
</dbReference>
<feature type="domain" description="Transglycosylase SLT" evidence="4">
    <location>
        <begin position="118"/>
        <end position="218"/>
    </location>
</feature>
<dbReference type="Proteomes" id="UP000264310">
    <property type="component" value="Unassembled WGS sequence"/>
</dbReference>
<protein>
    <submittedName>
        <fullName evidence="5">Lytic transglycosylase domain-containing protein</fullName>
    </submittedName>
</protein>
<dbReference type="PANTHER" id="PTHR37423">
    <property type="entry name" value="SOLUBLE LYTIC MUREIN TRANSGLYCOSYLASE-RELATED"/>
    <property type="match status" value="1"/>
</dbReference>
<reference evidence="5 6" key="1">
    <citation type="submission" date="2018-08" db="EMBL/GenBank/DDBJ databases">
        <title>Fulvimarina sp. 85, whole genome shotgun sequence.</title>
        <authorList>
            <person name="Tuo L."/>
        </authorList>
    </citation>
    <scope>NUCLEOTIDE SEQUENCE [LARGE SCALE GENOMIC DNA]</scope>
    <source>
        <strain evidence="5 6">85</strain>
    </source>
</reference>
<dbReference type="Gene3D" id="1.10.530.10">
    <property type="match status" value="1"/>
</dbReference>
<feature type="region of interest" description="Disordered" evidence="3">
    <location>
        <begin position="238"/>
        <end position="261"/>
    </location>
</feature>
<evidence type="ECO:0000313" key="6">
    <source>
        <dbReference type="Proteomes" id="UP000264310"/>
    </source>
</evidence>
<feature type="region of interest" description="Disordered" evidence="3">
    <location>
        <begin position="1"/>
        <end position="23"/>
    </location>
</feature>
<gene>
    <name evidence="5" type="ORF">DYI37_08050</name>
</gene>
<evidence type="ECO:0000256" key="1">
    <source>
        <dbReference type="ARBA" id="ARBA00007734"/>
    </source>
</evidence>
<evidence type="ECO:0000313" key="5">
    <source>
        <dbReference type="EMBL" id="RFC64281.1"/>
    </source>
</evidence>
<comment type="similarity">
    <text evidence="1">Belongs to the transglycosylase Slt family.</text>
</comment>
<evidence type="ECO:0000259" key="4">
    <source>
        <dbReference type="Pfam" id="PF01464"/>
    </source>
</evidence>
<dbReference type="PANTHER" id="PTHR37423:SF2">
    <property type="entry name" value="MEMBRANE-BOUND LYTIC MUREIN TRANSGLYCOSYLASE C"/>
    <property type="match status" value="1"/>
</dbReference>
<dbReference type="SUPFAM" id="SSF53955">
    <property type="entry name" value="Lysozyme-like"/>
    <property type="match status" value="1"/>
</dbReference>
<name>A0A371X4X2_9HYPH</name>
<comment type="similarity">
    <text evidence="2">Belongs to the virb1 family.</text>
</comment>
<comment type="caution">
    <text evidence="5">The sequence shown here is derived from an EMBL/GenBank/DDBJ whole genome shotgun (WGS) entry which is preliminary data.</text>
</comment>
<dbReference type="InterPro" id="IPR023346">
    <property type="entry name" value="Lysozyme-like_dom_sf"/>
</dbReference>
<evidence type="ECO:0000256" key="2">
    <source>
        <dbReference type="ARBA" id="ARBA00009387"/>
    </source>
</evidence>
<evidence type="ECO:0000256" key="3">
    <source>
        <dbReference type="SAM" id="MobiDB-lite"/>
    </source>
</evidence>
<dbReference type="EMBL" id="QURL01000003">
    <property type="protein sequence ID" value="RFC64281.1"/>
    <property type="molecule type" value="Genomic_DNA"/>
</dbReference>
<dbReference type="AlphaFoldDB" id="A0A371X4X2"/>
<dbReference type="InterPro" id="IPR008258">
    <property type="entry name" value="Transglycosylase_SLT_dom_1"/>
</dbReference>
<organism evidence="5 6">
    <name type="scientific">Fulvimarina endophytica</name>
    <dbReference type="NCBI Taxonomy" id="2293836"/>
    <lineage>
        <taxon>Bacteria</taxon>
        <taxon>Pseudomonadati</taxon>
        <taxon>Pseudomonadota</taxon>
        <taxon>Alphaproteobacteria</taxon>
        <taxon>Hyphomicrobiales</taxon>
        <taxon>Aurantimonadaceae</taxon>
        <taxon>Fulvimarina</taxon>
    </lineage>
</organism>
<accession>A0A371X4X2</accession>
<keyword evidence="6" id="KW-1185">Reference proteome</keyword>